<accession>A0A1Y3EMI8</accession>
<gene>
    <name evidence="1" type="ORF">D917_07963</name>
</gene>
<reference evidence="1 2" key="1">
    <citation type="submission" date="2015-04" db="EMBL/GenBank/DDBJ databases">
        <title>Draft genome of the roundworm Trichinella nativa.</title>
        <authorList>
            <person name="Mitreva M."/>
        </authorList>
    </citation>
    <scope>NUCLEOTIDE SEQUENCE [LARGE SCALE GENOMIC DNA]</scope>
    <source>
        <strain evidence="1 2">ISS45</strain>
    </source>
</reference>
<comment type="caution">
    <text evidence="1">The sequence shown here is derived from an EMBL/GenBank/DDBJ whole genome shotgun (WGS) entry which is preliminary data.</text>
</comment>
<sequence length="220" mass="25428">MESRCFVGQTDGRVFYATNVSALFEREFNDEEAQILQQKLEALNRMDEETISIELRFYYWFLFVTGISEDSDYTSDISYPVHLNNSSAHQFGNHLRTCCKSTDNAEQPSSVRMSLEDERDYATSSKQNAEEQTSFEYQYYDEQHMGEPQSPGSVSRVNYNSTSVHENSYHANDKPSNFDSKNCHPEVNTAAKRRANLRASKESRESLFLVRNFAKDNLQN</sequence>
<organism evidence="1 2">
    <name type="scientific">Trichinella nativa</name>
    <dbReference type="NCBI Taxonomy" id="6335"/>
    <lineage>
        <taxon>Eukaryota</taxon>
        <taxon>Metazoa</taxon>
        <taxon>Ecdysozoa</taxon>
        <taxon>Nematoda</taxon>
        <taxon>Enoplea</taxon>
        <taxon>Dorylaimia</taxon>
        <taxon>Trichinellida</taxon>
        <taxon>Trichinellidae</taxon>
        <taxon>Trichinella</taxon>
    </lineage>
</organism>
<dbReference type="AlphaFoldDB" id="A0A1Y3EMI8"/>
<evidence type="ECO:0000313" key="2">
    <source>
        <dbReference type="Proteomes" id="UP000243006"/>
    </source>
</evidence>
<name>A0A1Y3EMI8_9BILA</name>
<proteinExistence type="predicted"/>
<evidence type="ECO:0000313" key="1">
    <source>
        <dbReference type="EMBL" id="OUC46145.1"/>
    </source>
</evidence>
<protein>
    <submittedName>
        <fullName evidence="1">Uncharacterized protein</fullName>
    </submittedName>
</protein>
<dbReference type="EMBL" id="LVZM01007620">
    <property type="protein sequence ID" value="OUC46145.1"/>
    <property type="molecule type" value="Genomic_DNA"/>
</dbReference>
<dbReference type="Proteomes" id="UP000243006">
    <property type="component" value="Unassembled WGS sequence"/>
</dbReference>